<accession>A0ACB8FKG9</accession>
<protein>
    <submittedName>
        <fullName evidence="1">Uncharacterized protein</fullName>
    </submittedName>
</protein>
<evidence type="ECO:0000313" key="1">
    <source>
        <dbReference type="EMBL" id="KAH8005938.1"/>
    </source>
</evidence>
<organism evidence="1 2">
    <name type="scientific">Sphaerodactylus townsendi</name>
    <dbReference type="NCBI Taxonomy" id="933632"/>
    <lineage>
        <taxon>Eukaryota</taxon>
        <taxon>Metazoa</taxon>
        <taxon>Chordata</taxon>
        <taxon>Craniata</taxon>
        <taxon>Vertebrata</taxon>
        <taxon>Euteleostomi</taxon>
        <taxon>Lepidosauria</taxon>
        <taxon>Squamata</taxon>
        <taxon>Bifurcata</taxon>
        <taxon>Gekkota</taxon>
        <taxon>Sphaerodactylidae</taxon>
        <taxon>Sphaerodactylus</taxon>
    </lineage>
</organism>
<dbReference type="EMBL" id="CM037617">
    <property type="protein sequence ID" value="KAH8005938.1"/>
    <property type="molecule type" value="Genomic_DNA"/>
</dbReference>
<name>A0ACB8FKG9_9SAUR</name>
<sequence>MHAAHVTAWVSPASSPARTSRPPLPRPGLCRAKLPADAAALDRDCERRVARTDERSVHDGTGTRQLALVTGSVHDQ</sequence>
<reference evidence="1" key="1">
    <citation type="submission" date="2021-08" db="EMBL/GenBank/DDBJ databases">
        <title>The first chromosome-level gecko genome reveals the dynamic sex chromosomes of Neotropical dwarf geckos (Sphaerodactylidae: Sphaerodactylus).</title>
        <authorList>
            <person name="Pinto B.J."/>
            <person name="Keating S.E."/>
            <person name="Gamble T."/>
        </authorList>
    </citation>
    <scope>NUCLEOTIDE SEQUENCE</scope>
    <source>
        <strain evidence="1">TG3544</strain>
    </source>
</reference>
<dbReference type="Proteomes" id="UP000827872">
    <property type="component" value="Linkage Group LG04"/>
</dbReference>
<evidence type="ECO:0000313" key="2">
    <source>
        <dbReference type="Proteomes" id="UP000827872"/>
    </source>
</evidence>
<proteinExistence type="predicted"/>
<comment type="caution">
    <text evidence="1">The sequence shown here is derived from an EMBL/GenBank/DDBJ whole genome shotgun (WGS) entry which is preliminary data.</text>
</comment>
<gene>
    <name evidence="1" type="ORF">K3G42_031550</name>
</gene>
<keyword evidence="2" id="KW-1185">Reference proteome</keyword>